<evidence type="ECO:0000313" key="2">
    <source>
        <dbReference type="EMBL" id="KAF9049186.1"/>
    </source>
</evidence>
<name>A0A9P5TX32_9AGAR</name>
<feature type="compositionally biased region" description="Polar residues" evidence="1">
    <location>
        <begin position="1"/>
        <end position="10"/>
    </location>
</feature>
<feature type="region of interest" description="Disordered" evidence="1">
    <location>
        <begin position="80"/>
        <end position="105"/>
    </location>
</feature>
<evidence type="ECO:0000256" key="1">
    <source>
        <dbReference type="SAM" id="MobiDB-lite"/>
    </source>
</evidence>
<feature type="region of interest" description="Disordered" evidence="1">
    <location>
        <begin position="352"/>
        <end position="377"/>
    </location>
</feature>
<dbReference type="EMBL" id="JADNRY010000482">
    <property type="protein sequence ID" value="KAF9049186.1"/>
    <property type="molecule type" value="Genomic_DNA"/>
</dbReference>
<organism evidence="2 3">
    <name type="scientific">Rhodocollybia butyracea</name>
    <dbReference type="NCBI Taxonomy" id="206335"/>
    <lineage>
        <taxon>Eukaryota</taxon>
        <taxon>Fungi</taxon>
        <taxon>Dikarya</taxon>
        <taxon>Basidiomycota</taxon>
        <taxon>Agaricomycotina</taxon>
        <taxon>Agaricomycetes</taxon>
        <taxon>Agaricomycetidae</taxon>
        <taxon>Agaricales</taxon>
        <taxon>Marasmiineae</taxon>
        <taxon>Omphalotaceae</taxon>
        <taxon>Rhodocollybia</taxon>
    </lineage>
</organism>
<dbReference type="Proteomes" id="UP000772434">
    <property type="component" value="Unassembled WGS sequence"/>
</dbReference>
<dbReference type="OrthoDB" id="3160134at2759"/>
<sequence length="402" mass="44410">MLNAQNSASSQKERSLQAAHKKMVQQLLSSKTGKGALVSANKLLQYKTAASFLVHSVHLFINQKLMFRYGLHREGLDLNTLEDNESDKENTDRTGGNPGDDEDKEEESIVNAIFAKQYQDFVKATPGLLDTMSRFKEDHCGLLLFVDLIHETLCTACSSDIKGFKSHIGKYILKDPNTDVLDPPVVNDGSKSNHGFAHPQFAPFLVPFDNYSEYTKGPTGFCALVLNKDARTDIKIDNSSGVLMLLYNMKLYNPEDHKAGWGRSFLLVQCLKHFINGPGSVFRDPESARALGGLTIQLMYKIKQLTPQLVAYVACMSPEVLRSDYIFLEEPDDWSKDIVDFLNNQVFTFNDDNGQESAKDGNITDPEEKESADKAAAELATAEKAAADLAAAEKAAAGVIEN</sequence>
<evidence type="ECO:0000313" key="3">
    <source>
        <dbReference type="Proteomes" id="UP000772434"/>
    </source>
</evidence>
<dbReference type="Pfam" id="PF20414">
    <property type="entry name" value="DUF6698"/>
    <property type="match status" value="1"/>
</dbReference>
<reference evidence="2" key="1">
    <citation type="submission" date="2020-11" db="EMBL/GenBank/DDBJ databases">
        <authorList>
            <consortium name="DOE Joint Genome Institute"/>
            <person name="Ahrendt S."/>
            <person name="Riley R."/>
            <person name="Andreopoulos W."/>
            <person name="Labutti K."/>
            <person name="Pangilinan J."/>
            <person name="Ruiz-Duenas F.J."/>
            <person name="Barrasa J.M."/>
            <person name="Sanchez-Garcia M."/>
            <person name="Camarero S."/>
            <person name="Miyauchi S."/>
            <person name="Serrano A."/>
            <person name="Linde D."/>
            <person name="Babiker R."/>
            <person name="Drula E."/>
            <person name="Ayuso-Fernandez I."/>
            <person name="Pacheco R."/>
            <person name="Padilla G."/>
            <person name="Ferreira P."/>
            <person name="Barriuso J."/>
            <person name="Kellner H."/>
            <person name="Castanera R."/>
            <person name="Alfaro M."/>
            <person name="Ramirez L."/>
            <person name="Pisabarro A.G."/>
            <person name="Kuo A."/>
            <person name="Tritt A."/>
            <person name="Lipzen A."/>
            <person name="He G."/>
            <person name="Yan M."/>
            <person name="Ng V."/>
            <person name="Cullen D."/>
            <person name="Martin F."/>
            <person name="Rosso M.-N."/>
            <person name="Henrissat B."/>
            <person name="Hibbett D."/>
            <person name="Martinez A.T."/>
            <person name="Grigoriev I.V."/>
        </authorList>
    </citation>
    <scope>NUCLEOTIDE SEQUENCE</scope>
    <source>
        <strain evidence="2">AH 40177</strain>
    </source>
</reference>
<proteinExistence type="predicted"/>
<dbReference type="InterPro" id="IPR046521">
    <property type="entry name" value="DUF6698"/>
</dbReference>
<keyword evidence="3" id="KW-1185">Reference proteome</keyword>
<dbReference type="AlphaFoldDB" id="A0A9P5TX32"/>
<feature type="region of interest" description="Disordered" evidence="1">
    <location>
        <begin position="1"/>
        <end position="22"/>
    </location>
</feature>
<protein>
    <submittedName>
        <fullName evidence="2">Uncharacterized protein</fullName>
    </submittedName>
</protein>
<accession>A0A9P5TX32</accession>
<comment type="caution">
    <text evidence="2">The sequence shown here is derived from an EMBL/GenBank/DDBJ whole genome shotgun (WGS) entry which is preliminary data.</text>
</comment>
<gene>
    <name evidence="2" type="ORF">BDP27DRAFT_1434225</name>
</gene>